<comment type="caution">
    <text evidence="1">The sequence shown here is derived from an EMBL/GenBank/DDBJ whole genome shotgun (WGS) entry which is preliminary data.</text>
</comment>
<gene>
    <name evidence="1" type="ORF">EEDITHA_LOCUS6033</name>
</gene>
<protein>
    <submittedName>
        <fullName evidence="1">Uncharacterized protein</fullName>
    </submittedName>
</protein>
<accession>A0AAU9TVV8</accession>
<sequence>MLKYCYKSSCTDILRLCSTIVFVEASIAGEPANYVVIVIGVVSTGVCVSSDHHYCMRHDVVYLKPLSLALDNNKIL</sequence>
<dbReference type="EMBL" id="CAKOGL010000009">
    <property type="protein sequence ID" value="CAH2090032.1"/>
    <property type="molecule type" value="Genomic_DNA"/>
</dbReference>
<dbReference type="AlphaFoldDB" id="A0AAU9TVV8"/>
<keyword evidence="2" id="KW-1185">Reference proteome</keyword>
<name>A0AAU9TVV8_EUPED</name>
<dbReference type="Proteomes" id="UP001153954">
    <property type="component" value="Unassembled WGS sequence"/>
</dbReference>
<proteinExistence type="predicted"/>
<reference evidence="1" key="1">
    <citation type="submission" date="2022-03" db="EMBL/GenBank/DDBJ databases">
        <authorList>
            <person name="Tunstrom K."/>
        </authorList>
    </citation>
    <scope>NUCLEOTIDE SEQUENCE</scope>
</reference>
<organism evidence="1 2">
    <name type="scientific">Euphydryas editha</name>
    <name type="common">Edith's checkerspot</name>
    <dbReference type="NCBI Taxonomy" id="104508"/>
    <lineage>
        <taxon>Eukaryota</taxon>
        <taxon>Metazoa</taxon>
        <taxon>Ecdysozoa</taxon>
        <taxon>Arthropoda</taxon>
        <taxon>Hexapoda</taxon>
        <taxon>Insecta</taxon>
        <taxon>Pterygota</taxon>
        <taxon>Neoptera</taxon>
        <taxon>Endopterygota</taxon>
        <taxon>Lepidoptera</taxon>
        <taxon>Glossata</taxon>
        <taxon>Ditrysia</taxon>
        <taxon>Papilionoidea</taxon>
        <taxon>Nymphalidae</taxon>
        <taxon>Nymphalinae</taxon>
        <taxon>Euphydryas</taxon>
    </lineage>
</organism>
<evidence type="ECO:0000313" key="2">
    <source>
        <dbReference type="Proteomes" id="UP001153954"/>
    </source>
</evidence>
<evidence type="ECO:0000313" key="1">
    <source>
        <dbReference type="EMBL" id="CAH2090032.1"/>
    </source>
</evidence>